<evidence type="ECO:0000313" key="7">
    <source>
        <dbReference type="EMBL" id="AMN15902.1"/>
    </source>
</evidence>
<dbReference type="EMBL" id="KJ909666">
    <property type="protein sequence ID" value="AIG63173.1"/>
    <property type="molecule type" value="Genomic_DNA"/>
</dbReference>
<dbReference type="EMBL" id="KU738897">
    <property type="protein sequence ID" value="AMN15350.1"/>
    <property type="molecule type" value="Genomic_DNA"/>
</dbReference>
<proteinExistence type="predicted"/>
<dbReference type="EMBL" id="KU738904">
    <property type="protein sequence ID" value="AMN16316.1"/>
    <property type="molecule type" value="Genomic_DNA"/>
</dbReference>
<evidence type="ECO:0000313" key="6">
    <source>
        <dbReference type="EMBL" id="AMN15764.1"/>
    </source>
</evidence>
<name>A0A075TZA5_9ABAC</name>
<evidence type="ECO:0000313" key="2">
    <source>
        <dbReference type="EMBL" id="AIG63173.1"/>
    </source>
</evidence>
<evidence type="ECO:0000313" key="8">
    <source>
        <dbReference type="EMBL" id="AMN16040.1"/>
    </source>
</evidence>
<evidence type="ECO:0000313" key="4">
    <source>
        <dbReference type="EMBL" id="AMN15488.1"/>
    </source>
</evidence>
<dbReference type="EMBL" id="KU738899">
    <property type="protein sequence ID" value="AMN15626.1"/>
    <property type="molecule type" value="Genomic_DNA"/>
</dbReference>
<reference evidence="2" key="3">
    <citation type="submission" date="2016-08" db="EMBL/GenBank/DDBJ databases">
        <authorList>
            <person name="Seilhamer J.J."/>
        </authorList>
    </citation>
    <scope>NUCLEOTIDE SEQUENCE</scope>
    <source>
        <strain evidence="2">AC53</strain>
        <strain evidence="8">AC53T4.1</strain>
        <strain evidence="9">AC53T4.2</strain>
    </source>
</reference>
<dbReference type="EMBL" id="KU738900">
    <property type="protein sequence ID" value="AMN15764.1"/>
    <property type="molecule type" value="Genomic_DNA"/>
</dbReference>
<reference evidence="2" key="1">
    <citation type="journal article" date="2015" name="Genome Announc.">
        <title>Complete Genome Sequences of Helicoverpa armigera Single Nucleopolyhedrovirus Strains AC53 and H25EA1 from Australia.</title>
        <authorList>
            <person name="Noune C."/>
            <person name="Hauxwell C."/>
        </authorList>
    </citation>
    <scope>NUCLEOTIDE SEQUENCE</scope>
    <source>
        <strain evidence="2">AC53</strain>
    </source>
</reference>
<evidence type="ECO:0000313" key="10">
    <source>
        <dbReference type="EMBL" id="AMN16316.1"/>
    </source>
</evidence>
<dbReference type="EMBL" id="KU738903">
    <property type="protein sequence ID" value="AMN16178.1"/>
    <property type="molecule type" value="Genomic_DNA"/>
</dbReference>
<sequence length="947" mass="111418">MSSFVIFKDNVMFELCGRRNDENILCHSIWVCGQVFHNMVTLKLLSILSSILAASAPIYAKSSQARVMTADELEHVYSLCYATKFNATVCDKATVMYEFDKQIRYGFNYRDVADLDRFTKLIKLVVNLQYYHEYRTHEFIENIIKQCDKIADIRVNITGDMQKRSDKMFRWIAEAWNLYHPRDRKTFLDKFVSIRNFFNTFVLWDSKHEYLFGLIVNSYASLRAKFAIRNSDIVNEIDEAAFDIAHLAVNYPAHRIDVLNLKKFFYVHYLTKRTNPSLISFENLFVVVNRTNALPVLTVWQIEQFKFNVHHNVINETIISNMAREVAYVHQTFMAFFDKLNIDYSATPSTSIDVYVHPDRYTYEREGELWKISTNNGGYTHINPDTVRIEAHVYFDRHHTELPLNFGHEIHHALMYAVDDTDTMPDWYVEGSADRYGNQLCYERDHDFIKSHLNVRIEQIVTAEHGSDMLYAMGYALTGFLSDHRSELLANMIRSSNYTFDVDETMNDEFSLYLQNLVDYCDYVIRQRNDKIIKFSTEQEYQGILESSNATSNLFGKCGNFIQFDYKDCAFILTPSRCIRKSKSSYTSSIDALHEIQHNKESVSTYDFEWFQKSLVKFAIIHMLRIICGETGQNTIDFNEIYIKYLPYTEYDFDVDLTCANGSDVLSYDTTRALIEFVMQTRMWKQIPVLGRLTFEQVLDHFRFLLLVLEECDEFVPPVVPLPNLETTLKHYARNLTSNVTPSQEQLVSVRIDMRNNTILHLLAMYRPVVYYNVYRRLYTNVVEMLLNSDNETPQMIYHKNRQYYRKFNKLPHQYCTATSTNYINVQTYKPEKTTISVTEKTEITTNTISKADNENKNLIISLHDSLSTFIIHIVIIVLLITTIVLLVYSVSLTIIYVYKQSKCKLVHNSDQQKNKYANKTNRHYYDNTNKYNHIYYRDEHDKLLFY</sequence>
<protein>
    <submittedName>
        <fullName evidence="2">ORF132</fullName>
    </submittedName>
</protein>
<organism evidence="2">
    <name type="scientific">Helicoverpa SNPV AC53</name>
    <dbReference type="NCBI Taxonomy" id="1569367"/>
    <lineage>
        <taxon>Viruses</taxon>
        <taxon>Viruses incertae sedis</taxon>
        <taxon>Naldaviricetes</taxon>
        <taxon>Lefavirales</taxon>
        <taxon>Baculoviridae</taxon>
        <taxon>Alphabaculovirus</taxon>
        <taxon>Alphabaculovirus helarmigerae</taxon>
    </lineage>
</organism>
<dbReference type="Gene3D" id="3.40.30.160">
    <property type="entry name" value="Collagenase ColT, N-terminal domain"/>
    <property type="match status" value="1"/>
</dbReference>
<dbReference type="EMBL" id="KU738902">
    <property type="protein sequence ID" value="AMN16040.1"/>
    <property type="molecule type" value="Genomic_DNA"/>
</dbReference>
<accession>A0A075TZA5</accession>
<keyword evidence="1" id="KW-1133">Transmembrane helix</keyword>
<evidence type="ECO:0000313" key="3">
    <source>
        <dbReference type="EMBL" id="AMN15350.1"/>
    </source>
</evidence>
<dbReference type="EMBL" id="KU738901">
    <property type="protein sequence ID" value="AMN15902.1"/>
    <property type="molecule type" value="Genomic_DNA"/>
</dbReference>
<evidence type="ECO:0000313" key="9">
    <source>
        <dbReference type="EMBL" id="AMN16178.1"/>
    </source>
</evidence>
<evidence type="ECO:0000313" key="5">
    <source>
        <dbReference type="EMBL" id="AMN15626.1"/>
    </source>
</evidence>
<reference evidence="3" key="2">
    <citation type="journal article" date="2016" name="Genome Announc.">
        <title>Complete Genome Sequences of Seven Helicoverpa armigera SNPV-AC53-Derived Strains.</title>
        <authorList>
            <person name="Noune C."/>
            <person name="Hauxwell C."/>
        </authorList>
    </citation>
    <scope>NUCLEOTIDE SEQUENCE</scope>
    <source>
        <strain evidence="3">AC53C3</strain>
        <strain evidence="4">AC53C5</strain>
        <strain evidence="5">AC53C6</strain>
        <strain evidence="6">AC53C9</strain>
        <strain evidence="7">AC53T2</strain>
        <strain evidence="10">AC53T5</strain>
    </source>
</reference>
<gene>
    <name evidence="2" type="ORF">HaSNPV-AC53_132</name>
</gene>
<feature type="transmembrane region" description="Helical" evidence="1">
    <location>
        <begin position="870"/>
        <end position="899"/>
    </location>
</feature>
<dbReference type="EMBL" id="KU738898">
    <property type="protein sequence ID" value="AMN15488.1"/>
    <property type="molecule type" value="Genomic_DNA"/>
</dbReference>
<keyword evidence="1" id="KW-0812">Transmembrane</keyword>
<keyword evidence="1" id="KW-0472">Membrane</keyword>
<evidence type="ECO:0000256" key="1">
    <source>
        <dbReference type="SAM" id="Phobius"/>
    </source>
</evidence>